<protein>
    <submittedName>
        <fullName evidence="1">Uncharacterized protein</fullName>
    </submittedName>
</protein>
<name>A0A4Q0VWV8_9BACI</name>
<dbReference type="Gene3D" id="3.40.190.10">
    <property type="entry name" value="Periplasmic binding protein-like II"/>
    <property type="match status" value="1"/>
</dbReference>
<gene>
    <name evidence="1" type="ORF">DS745_05530</name>
</gene>
<dbReference type="Pfam" id="PF12974">
    <property type="entry name" value="Phosphonate-bd"/>
    <property type="match status" value="1"/>
</dbReference>
<comment type="caution">
    <text evidence="1">The sequence shown here is derived from an EMBL/GenBank/DDBJ whole genome shotgun (WGS) entry which is preliminary data.</text>
</comment>
<dbReference type="Proteomes" id="UP000290649">
    <property type="component" value="Unassembled WGS sequence"/>
</dbReference>
<keyword evidence="2" id="KW-1185">Reference proteome</keyword>
<sequence>MGFVPSQDADKIADTVEPLAERLSEVLGVDIQAQVLVDYTGLVEG</sequence>
<organism evidence="1 2">
    <name type="scientific">Anaerobacillus alkaliphilus</name>
    <dbReference type="NCBI Taxonomy" id="1548597"/>
    <lineage>
        <taxon>Bacteria</taxon>
        <taxon>Bacillati</taxon>
        <taxon>Bacillota</taxon>
        <taxon>Bacilli</taxon>
        <taxon>Bacillales</taxon>
        <taxon>Bacillaceae</taxon>
        <taxon>Anaerobacillus</taxon>
    </lineage>
</organism>
<dbReference type="RefSeq" id="WP_129077280.1">
    <property type="nucleotide sequence ID" value="NZ_QOUX01000021.1"/>
</dbReference>
<evidence type="ECO:0000313" key="1">
    <source>
        <dbReference type="EMBL" id="RXJ02771.1"/>
    </source>
</evidence>
<evidence type="ECO:0000313" key="2">
    <source>
        <dbReference type="Proteomes" id="UP000290649"/>
    </source>
</evidence>
<dbReference type="EMBL" id="QOUX01000021">
    <property type="protein sequence ID" value="RXJ02771.1"/>
    <property type="molecule type" value="Genomic_DNA"/>
</dbReference>
<proteinExistence type="predicted"/>
<reference evidence="1 2" key="1">
    <citation type="journal article" date="2019" name="Int. J. Syst. Evol. Microbiol.">
        <title>Anaerobacillus alkaliphilus sp. nov., a novel alkaliphilic and moderately halophilic bacterium.</title>
        <authorList>
            <person name="Borsodi A.K."/>
            <person name="Aszalos J.M."/>
            <person name="Bihari P."/>
            <person name="Nagy I."/>
            <person name="Schumann P."/>
            <person name="Sproer C."/>
            <person name="Kovacs A.L."/>
            <person name="Boka K."/>
            <person name="Dobosy P."/>
            <person name="Ovari M."/>
            <person name="Szili-Kovacs T."/>
            <person name="Toth E."/>
        </authorList>
    </citation>
    <scope>NUCLEOTIDE SEQUENCE [LARGE SCALE GENOMIC DNA]</scope>
    <source>
        <strain evidence="1 2">B16-10</strain>
    </source>
</reference>
<dbReference type="AlphaFoldDB" id="A0A4Q0VWV8"/>
<dbReference type="OrthoDB" id="9776786at2"/>
<accession>A0A4Q0VWV8</accession>